<organism evidence="6 7">
    <name type="scientific">Paragemmobacter amnigenus</name>
    <dbReference type="NCBI Taxonomy" id="2852097"/>
    <lineage>
        <taxon>Bacteria</taxon>
        <taxon>Pseudomonadati</taxon>
        <taxon>Pseudomonadota</taxon>
        <taxon>Alphaproteobacteria</taxon>
        <taxon>Rhodobacterales</taxon>
        <taxon>Paracoccaceae</taxon>
        <taxon>Paragemmobacter</taxon>
    </lineage>
</organism>
<dbReference type="Proteomes" id="UP000731907">
    <property type="component" value="Unassembled WGS sequence"/>
</dbReference>
<proteinExistence type="predicted"/>
<dbReference type="EMBL" id="JAAATX020000005">
    <property type="protein sequence ID" value="MBU9697977.1"/>
    <property type="molecule type" value="Genomic_DNA"/>
</dbReference>
<keyword evidence="7" id="KW-1185">Reference proteome</keyword>
<dbReference type="Pfam" id="PF03968">
    <property type="entry name" value="LptD_N"/>
    <property type="match status" value="1"/>
</dbReference>
<evidence type="ECO:0000313" key="7">
    <source>
        <dbReference type="Proteomes" id="UP000731907"/>
    </source>
</evidence>
<keyword evidence="2 4" id="KW-0732">Signal</keyword>
<evidence type="ECO:0000259" key="5">
    <source>
        <dbReference type="Pfam" id="PF03968"/>
    </source>
</evidence>
<dbReference type="RefSeq" id="WP_161762092.1">
    <property type="nucleotide sequence ID" value="NZ_JAAATX020000005.1"/>
</dbReference>
<sequence>MAAALRASLLTAALLALTTPLSAQTAINLTGLRQDTSLPVEVAADSLAVDQTDGQATFSGNVKVTQGDMTIQAGEARVEYTPDGKGIDRILLSGRVLFASPTDAAEADEAVYTIDTGVVVLTGDVLLTQGSTTISGGRLVYDLDQGTGSMEGRVQTVFTPGKAQP</sequence>
<evidence type="ECO:0000256" key="2">
    <source>
        <dbReference type="ARBA" id="ARBA00022729"/>
    </source>
</evidence>
<dbReference type="Gene3D" id="2.60.450.10">
    <property type="entry name" value="Lipopolysaccharide (LPS) transport protein A like domain"/>
    <property type="match status" value="1"/>
</dbReference>
<keyword evidence="3" id="KW-0574">Periplasm</keyword>
<dbReference type="InterPro" id="IPR005653">
    <property type="entry name" value="OstA-like_N"/>
</dbReference>
<protein>
    <submittedName>
        <fullName evidence="6">Lipopolysaccharide transport periplasmic protein LptA</fullName>
    </submittedName>
</protein>
<dbReference type="PANTHER" id="PTHR36504">
    <property type="entry name" value="LIPOPOLYSACCHARIDE EXPORT SYSTEM PROTEIN LPTA"/>
    <property type="match status" value="1"/>
</dbReference>
<feature type="chain" id="PRO_5046150705" evidence="4">
    <location>
        <begin position="24"/>
        <end position="165"/>
    </location>
</feature>
<reference evidence="6 7" key="1">
    <citation type="submission" date="2021-06" db="EMBL/GenBank/DDBJ databases">
        <title>Rhodobacteraceae bacterium strain HSP-20.</title>
        <authorList>
            <person name="Chen W.-M."/>
        </authorList>
    </citation>
    <scope>NUCLEOTIDE SEQUENCE [LARGE SCALE GENOMIC DNA]</scope>
    <source>
        <strain evidence="6 7">HSP-20</strain>
    </source>
</reference>
<evidence type="ECO:0000256" key="4">
    <source>
        <dbReference type="SAM" id="SignalP"/>
    </source>
</evidence>
<dbReference type="NCBIfam" id="TIGR03002">
    <property type="entry name" value="outer_YhbN_LptA"/>
    <property type="match status" value="1"/>
</dbReference>
<dbReference type="PANTHER" id="PTHR36504:SF1">
    <property type="entry name" value="LIPOPOLYSACCHARIDE EXPORT SYSTEM PROTEIN LPTA"/>
    <property type="match status" value="1"/>
</dbReference>
<evidence type="ECO:0000256" key="1">
    <source>
        <dbReference type="ARBA" id="ARBA00022448"/>
    </source>
</evidence>
<keyword evidence="1" id="KW-0813">Transport</keyword>
<evidence type="ECO:0000256" key="3">
    <source>
        <dbReference type="ARBA" id="ARBA00022764"/>
    </source>
</evidence>
<feature type="signal peptide" evidence="4">
    <location>
        <begin position="1"/>
        <end position="23"/>
    </location>
</feature>
<evidence type="ECO:0000313" key="6">
    <source>
        <dbReference type="EMBL" id="MBU9697977.1"/>
    </source>
</evidence>
<dbReference type="InterPro" id="IPR052037">
    <property type="entry name" value="LPS_export_LptA"/>
</dbReference>
<dbReference type="InterPro" id="IPR014340">
    <property type="entry name" value="LptA"/>
</dbReference>
<comment type="caution">
    <text evidence="6">The sequence shown here is derived from an EMBL/GenBank/DDBJ whole genome shotgun (WGS) entry which is preliminary data.</text>
</comment>
<gene>
    <name evidence="6" type="primary">lptA</name>
    <name evidence="6" type="ORF">GU927_008950</name>
</gene>
<feature type="domain" description="Organic solvent tolerance-like N-terminal" evidence="5">
    <location>
        <begin position="41"/>
        <end position="146"/>
    </location>
</feature>
<name>A0ABS6J688_9RHOB</name>
<accession>A0ABS6J688</accession>